<name>A0A2P2R4L2_RHIMU</name>
<reference evidence="1" key="1">
    <citation type="submission" date="2018-02" db="EMBL/GenBank/DDBJ databases">
        <title>Rhizophora mucronata_Transcriptome.</title>
        <authorList>
            <person name="Meera S.P."/>
            <person name="Sreeshan A."/>
            <person name="Augustine A."/>
        </authorList>
    </citation>
    <scope>NUCLEOTIDE SEQUENCE</scope>
    <source>
        <tissue evidence="1">Leaf</tissue>
    </source>
</reference>
<organism evidence="1">
    <name type="scientific">Rhizophora mucronata</name>
    <name type="common">Asiatic mangrove</name>
    <dbReference type="NCBI Taxonomy" id="61149"/>
    <lineage>
        <taxon>Eukaryota</taxon>
        <taxon>Viridiplantae</taxon>
        <taxon>Streptophyta</taxon>
        <taxon>Embryophyta</taxon>
        <taxon>Tracheophyta</taxon>
        <taxon>Spermatophyta</taxon>
        <taxon>Magnoliopsida</taxon>
        <taxon>eudicotyledons</taxon>
        <taxon>Gunneridae</taxon>
        <taxon>Pentapetalae</taxon>
        <taxon>rosids</taxon>
        <taxon>fabids</taxon>
        <taxon>Malpighiales</taxon>
        <taxon>Rhizophoraceae</taxon>
        <taxon>Rhizophora</taxon>
    </lineage>
</organism>
<dbReference type="EMBL" id="GGEC01093712">
    <property type="protein sequence ID" value="MBX74196.1"/>
    <property type="molecule type" value="Transcribed_RNA"/>
</dbReference>
<accession>A0A2P2R4L2</accession>
<protein>
    <submittedName>
        <fullName evidence="1">Uncharacterized protein</fullName>
    </submittedName>
</protein>
<proteinExistence type="predicted"/>
<evidence type="ECO:0000313" key="1">
    <source>
        <dbReference type="EMBL" id="MBX74196.1"/>
    </source>
</evidence>
<sequence length="15" mass="1810">MCILPMPDNYNRKQS</sequence>